<gene>
    <name evidence="1" type="ORF">BaRGS_00034652</name>
</gene>
<sequence>MDILFVGRKLKLTKMASLVFVLYACLILAMPHVISGSAGELDRPSCDVFCRLFYPGHHYSLWCRYRMCYRWVPGMAWMRRKKGGYEGDGVAYRDVGDFI</sequence>
<reference evidence="1 2" key="1">
    <citation type="journal article" date="2023" name="Sci. Data">
        <title>Genome assembly of the Korean intertidal mud-creeper Batillaria attramentaria.</title>
        <authorList>
            <person name="Patra A.K."/>
            <person name="Ho P.T."/>
            <person name="Jun S."/>
            <person name="Lee S.J."/>
            <person name="Kim Y."/>
            <person name="Won Y.J."/>
        </authorList>
    </citation>
    <scope>NUCLEOTIDE SEQUENCE [LARGE SCALE GENOMIC DNA]</scope>
    <source>
        <strain evidence="1">Wonlab-2016</strain>
    </source>
</reference>
<comment type="caution">
    <text evidence="1">The sequence shown here is derived from an EMBL/GenBank/DDBJ whole genome shotgun (WGS) entry which is preliminary data.</text>
</comment>
<proteinExistence type="predicted"/>
<dbReference type="AlphaFoldDB" id="A0ABD0JHD0"/>
<organism evidence="1 2">
    <name type="scientific">Batillaria attramentaria</name>
    <dbReference type="NCBI Taxonomy" id="370345"/>
    <lineage>
        <taxon>Eukaryota</taxon>
        <taxon>Metazoa</taxon>
        <taxon>Spiralia</taxon>
        <taxon>Lophotrochozoa</taxon>
        <taxon>Mollusca</taxon>
        <taxon>Gastropoda</taxon>
        <taxon>Caenogastropoda</taxon>
        <taxon>Sorbeoconcha</taxon>
        <taxon>Cerithioidea</taxon>
        <taxon>Batillariidae</taxon>
        <taxon>Batillaria</taxon>
    </lineage>
</organism>
<name>A0ABD0JHD0_9CAEN</name>
<protein>
    <submittedName>
        <fullName evidence="1">Uncharacterized protein</fullName>
    </submittedName>
</protein>
<keyword evidence="2" id="KW-1185">Reference proteome</keyword>
<dbReference type="EMBL" id="JACVVK020000447">
    <property type="protein sequence ID" value="KAK7474123.1"/>
    <property type="molecule type" value="Genomic_DNA"/>
</dbReference>
<accession>A0ABD0JHD0</accession>
<evidence type="ECO:0000313" key="1">
    <source>
        <dbReference type="EMBL" id="KAK7474123.1"/>
    </source>
</evidence>
<dbReference type="Proteomes" id="UP001519460">
    <property type="component" value="Unassembled WGS sequence"/>
</dbReference>
<evidence type="ECO:0000313" key="2">
    <source>
        <dbReference type="Proteomes" id="UP001519460"/>
    </source>
</evidence>